<protein>
    <submittedName>
        <fullName evidence="2">Uncharacterized protein</fullName>
    </submittedName>
</protein>
<evidence type="ECO:0000313" key="2">
    <source>
        <dbReference type="EnsemblFungi" id="FOXG_13559P0"/>
    </source>
</evidence>
<dbReference type="Proteomes" id="UP000002489">
    <property type="component" value="Unassembled WGS sequence"/>
</dbReference>
<reference evidence="2" key="2">
    <citation type="submission" date="2025-08" db="UniProtKB">
        <authorList>
            <consortium name="EnsemblFungi"/>
        </authorList>
    </citation>
    <scope>IDENTIFICATION</scope>
    <source>
        <strain evidence="2">4287 / CBS 123668 / FGSC 9935 / NRRL 34936</strain>
    </source>
</reference>
<feature type="region of interest" description="Disordered" evidence="1">
    <location>
        <begin position="1"/>
        <end position="26"/>
    </location>
</feature>
<evidence type="ECO:0000313" key="3">
    <source>
        <dbReference type="Proteomes" id="UP000002489"/>
    </source>
</evidence>
<evidence type="ECO:0000256" key="1">
    <source>
        <dbReference type="SAM" id="MobiDB-lite"/>
    </source>
</evidence>
<sequence length="146" mass="17615">MEYYPYEPAERSPDRSTSSQSSYEWEPDTIDVRSTHNGRIELHISLFNRPCCNFDYIVPLDNTENEQLVHRIQWERMHLIRQKIQIELDLFTGRRFDEDDFLRQLRQLAQISHDMLKGEFMLHCTKRWPFEAALGSGYRRWTMGTE</sequence>
<proteinExistence type="predicted"/>
<name>A0A0D2YB81_FUSOF</name>
<gene>
    <name evidence="2" type="primary">28954816</name>
</gene>
<dbReference type="VEuPathDB" id="FungiDB:FOXG_13559"/>
<organism evidence="2 3">
    <name type="scientific">Fusarium oxysporum (strain Fo5176)</name>
    <name type="common">Fusarium vascular wilt</name>
    <dbReference type="NCBI Taxonomy" id="660025"/>
    <lineage>
        <taxon>Eukaryota</taxon>
        <taxon>Fungi</taxon>
        <taxon>Dikarya</taxon>
        <taxon>Ascomycota</taxon>
        <taxon>Pezizomycotina</taxon>
        <taxon>Sordariomycetes</taxon>
        <taxon>Hypocreomycetidae</taxon>
        <taxon>Hypocreales</taxon>
        <taxon>Nectriaceae</taxon>
        <taxon>Fusarium</taxon>
        <taxon>Fusarium oxysporum species complex</taxon>
    </lineage>
</organism>
<accession>A0A0D2YB81</accession>
<dbReference type="AlphaFoldDB" id="A0A0D2YB81"/>
<dbReference type="EnsemblFungi" id="FOXG_13559T0">
    <property type="protein sequence ID" value="FOXG_13559P0"/>
    <property type="gene ID" value="FOXG_13559"/>
</dbReference>
<reference evidence="3" key="1">
    <citation type="journal article" date="2012" name="Mol. Plant Microbe Interact.">
        <title>A highly conserved effector in Fusarium oxysporum is required for full virulence on Arabidopsis.</title>
        <authorList>
            <person name="Thatcher L.F."/>
            <person name="Gardiner D.M."/>
            <person name="Kazan K."/>
            <person name="Manners J."/>
        </authorList>
    </citation>
    <scope>NUCLEOTIDE SEQUENCE [LARGE SCALE GENOMIC DNA]</scope>
    <source>
        <strain evidence="3">Fo5176</strain>
    </source>
</reference>